<dbReference type="AlphaFoldDB" id="A0A126V052"/>
<proteinExistence type="predicted"/>
<evidence type="ECO:0000313" key="2">
    <source>
        <dbReference type="Proteomes" id="UP000070371"/>
    </source>
</evidence>
<accession>A0A126V052</accession>
<sequence length="131" mass="13949">MPNEISITKSDGTVAGPMKQPQAESYMLNVINDISLKSNLTQSLNDVFDDKGKATGHYVHNGQKIKHASAGKTGAGASVSLFWTHDHSGIKIVAAGEHTVSTPNLTEYKLCFYGQASGQMKNGATVSLVKK</sequence>
<dbReference type="OrthoDB" id="4239793at2"/>
<gene>
    <name evidence="1" type="ORF">RC74_10895</name>
</gene>
<reference evidence="1 2" key="1">
    <citation type="submission" date="2016-02" db="EMBL/GenBank/DDBJ databases">
        <title>Complete genome sequence of Halocynthiibacter arcticus PAMC 20958t from arctic marine sediment.</title>
        <authorList>
            <person name="Lee Y.M."/>
            <person name="Baek K."/>
            <person name="Lee H.K."/>
            <person name="Shin S.C."/>
        </authorList>
    </citation>
    <scope>NUCLEOTIDE SEQUENCE [LARGE SCALE GENOMIC DNA]</scope>
    <source>
        <strain evidence="1">PAMC 20958</strain>
    </source>
</reference>
<organism evidence="1 2">
    <name type="scientific">Falsihalocynthiibacter arcticus</name>
    <dbReference type="NCBI Taxonomy" id="1579316"/>
    <lineage>
        <taxon>Bacteria</taxon>
        <taxon>Pseudomonadati</taxon>
        <taxon>Pseudomonadota</taxon>
        <taxon>Alphaproteobacteria</taxon>
        <taxon>Rhodobacterales</taxon>
        <taxon>Roseobacteraceae</taxon>
        <taxon>Falsihalocynthiibacter</taxon>
    </lineage>
</organism>
<protein>
    <submittedName>
        <fullName evidence="1">Uncharacterized protein</fullName>
    </submittedName>
</protein>
<keyword evidence="2" id="KW-1185">Reference proteome</keyword>
<evidence type="ECO:0000313" key="1">
    <source>
        <dbReference type="EMBL" id="AML51701.1"/>
    </source>
</evidence>
<name>A0A126V052_9RHOB</name>
<dbReference type="Proteomes" id="UP000070371">
    <property type="component" value="Chromosome"/>
</dbReference>
<dbReference type="EMBL" id="CP014327">
    <property type="protein sequence ID" value="AML51701.1"/>
    <property type="molecule type" value="Genomic_DNA"/>
</dbReference>
<dbReference type="STRING" id="1579316.RC74_10895"/>
<dbReference type="RefSeq" id="WP_062628210.1">
    <property type="nucleotide sequence ID" value="NZ_CP014327.1"/>
</dbReference>
<dbReference type="KEGG" id="hat:RC74_10895"/>